<keyword evidence="6 7" id="KW-0472">Membrane</keyword>
<name>A0ABV4B2C3_9BURK</name>
<evidence type="ECO:0000256" key="5">
    <source>
        <dbReference type="ARBA" id="ARBA00022989"/>
    </source>
</evidence>
<dbReference type="PRINTS" id="PR00953">
    <property type="entry name" value="TYPE3IMRPROT"/>
</dbReference>
<evidence type="ECO:0000313" key="8">
    <source>
        <dbReference type="EMBL" id="MEY2251512.1"/>
    </source>
</evidence>
<dbReference type="PANTHER" id="PTHR30065:SF1">
    <property type="entry name" value="SURFACE PRESENTATION OF ANTIGENS PROTEIN SPAR"/>
    <property type="match status" value="1"/>
</dbReference>
<evidence type="ECO:0000256" key="1">
    <source>
        <dbReference type="ARBA" id="ARBA00004651"/>
    </source>
</evidence>
<feature type="transmembrane region" description="Helical" evidence="7">
    <location>
        <begin position="166"/>
        <end position="184"/>
    </location>
</feature>
<dbReference type="InterPro" id="IPR002010">
    <property type="entry name" value="T3SS_IM_R"/>
</dbReference>
<evidence type="ECO:0000256" key="3">
    <source>
        <dbReference type="ARBA" id="ARBA00022475"/>
    </source>
</evidence>
<feature type="transmembrane region" description="Helical" evidence="7">
    <location>
        <begin position="136"/>
        <end position="154"/>
    </location>
</feature>
<dbReference type="RefSeq" id="WP_369459954.1">
    <property type="nucleotide sequence ID" value="NZ_JBGBDC010000004.1"/>
</dbReference>
<protein>
    <submittedName>
        <fullName evidence="8">Flagellar biosynthetic protein FliR</fullName>
    </submittedName>
</protein>
<accession>A0ABV4B2C3</accession>
<keyword evidence="8" id="KW-0966">Cell projection</keyword>
<evidence type="ECO:0000256" key="4">
    <source>
        <dbReference type="ARBA" id="ARBA00022692"/>
    </source>
</evidence>
<feature type="transmembrane region" description="Helical" evidence="7">
    <location>
        <begin position="25"/>
        <end position="46"/>
    </location>
</feature>
<comment type="subcellular location">
    <subcellularLocation>
        <location evidence="1">Cell membrane</location>
        <topology evidence="1">Multi-pass membrane protein</topology>
    </subcellularLocation>
</comment>
<keyword evidence="4 7" id="KW-0812">Transmembrane</keyword>
<keyword evidence="5 7" id="KW-1133">Transmembrane helix</keyword>
<comment type="similarity">
    <text evidence="2">Belongs to the FliR/MopE/SpaR family.</text>
</comment>
<evidence type="ECO:0000256" key="6">
    <source>
        <dbReference type="ARBA" id="ARBA00023136"/>
    </source>
</evidence>
<gene>
    <name evidence="8" type="ORF">AB7A72_10895</name>
</gene>
<evidence type="ECO:0000256" key="7">
    <source>
        <dbReference type="SAM" id="Phobius"/>
    </source>
</evidence>
<feature type="transmembrane region" description="Helical" evidence="7">
    <location>
        <begin position="190"/>
        <end position="215"/>
    </location>
</feature>
<keyword evidence="9" id="KW-1185">Reference proteome</keyword>
<evidence type="ECO:0000256" key="2">
    <source>
        <dbReference type="ARBA" id="ARBA00009772"/>
    </source>
</evidence>
<reference evidence="8 9" key="1">
    <citation type="journal article" date="2016" name="Int. J. Syst. Evol. Microbiol.">
        <title>Description of Comamonas sediminis sp. nov., isolated from lagoon sediments.</title>
        <authorList>
            <person name="Subhash Y."/>
            <person name="Bang J.J."/>
            <person name="You T.H."/>
            <person name="Lee S.S."/>
        </authorList>
    </citation>
    <scope>NUCLEOTIDE SEQUENCE [LARGE SCALE GENOMIC DNA]</scope>
    <source>
        <strain evidence="8 9">JCM 31169</strain>
    </source>
</reference>
<dbReference type="Pfam" id="PF01311">
    <property type="entry name" value="Bac_export_1"/>
    <property type="match status" value="1"/>
</dbReference>
<keyword evidence="3" id="KW-1003">Cell membrane</keyword>
<keyword evidence="8" id="KW-0282">Flagellum</keyword>
<keyword evidence="8" id="KW-0969">Cilium</keyword>
<comment type="caution">
    <text evidence="8">The sequence shown here is derived from an EMBL/GenBank/DDBJ whole genome shotgun (WGS) entry which is preliminary data.</text>
</comment>
<feature type="transmembrane region" description="Helical" evidence="7">
    <location>
        <begin position="92"/>
        <end position="116"/>
    </location>
</feature>
<organism evidence="8 9">
    <name type="scientific">Comamonas sediminis</name>
    <dbReference type="NCBI Taxonomy" id="1783360"/>
    <lineage>
        <taxon>Bacteria</taxon>
        <taxon>Pseudomonadati</taxon>
        <taxon>Pseudomonadota</taxon>
        <taxon>Betaproteobacteria</taxon>
        <taxon>Burkholderiales</taxon>
        <taxon>Comamonadaceae</taxon>
        <taxon>Comamonas</taxon>
    </lineage>
</organism>
<dbReference type="PANTHER" id="PTHR30065">
    <property type="entry name" value="FLAGELLAR BIOSYNTHETIC PROTEIN FLIR"/>
    <property type="match status" value="1"/>
</dbReference>
<sequence length="282" mass="30068">MESLYSSIGSLALPGELQNFQQPQLILAFLLSIRVAIVIGMTPILYGMPVPGRAKMILILFLSLALATNISTDQPTVINSAGDIFTAALQEAALGITLALGVLLAFAAFGMAGNLLDTQIGFGIAQVFDPSNNLPSPLLTSTFNFLAVIVFFLMDGHHALLRGLSYSVYAFPVGQPWGMAYAFAPLLKQVAGLFSFGFALASPVVFALLMVEFALSVISRSLPQINMLTMGIPVKILIGVAALSLWFMGMGSAMSNIYASIYKTWNAIFIAHAGQLLNIKNV</sequence>
<dbReference type="Proteomes" id="UP001562178">
    <property type="component" value="Unassembled WGS sequence"/>
</dbReference>
<evidence type="ECO:0000313" key="9">
    <source>
        <dbReference type="Proteomes" id="UP001562178"/>
    </source>
</evidence>
<proteinExistence type="inferred from homology"/>
<feature type="transmembrane region" description="Helical" evidence="7">
    <location>
        <begin position="52"/>
        <end position="71"/>
    </location>
</feature>
<dbReference type="EMBL" id="JBGBDC010000004">
    <property type="protein sequence ID" value="MEY2251512.1"/>
    <property type="molecule type" value="Genomic_DNA"/>
</dbReference>
<feature type="transmembrane region" description="Helical" evidence="7">
    <location>
        <begin position="227"/>
        <end position="248"/>
    </location>
</feature>